<keyword evidence="2" id="KW-0472">Membrane</keyword>
<feature type="transmembrane region" description="Helical" evidence="2">
    <location>
        <begin position="111"/>
        <end position="133"/>
    </location>
</feature>
<keyword evidence="5" id="KW-1185">Reference proteome</keyword>
<evidence type="ECO:0000259" key="3">
    <source>
        <dbReference type="Pfam" id="PF14230"/>
    </source>
</evidence>
<feature type="compositionally biased region" description="Low complexity" evidence="1">
    <location>
        <begin position="47"/>
        <end position="98"/>
    </location>
</feature>
<comment type="caution">
    <text evidence="4">The sequence shown here is derived from an EMBL/GenBank/DDBJ whole genome shotgun (WGS) entry which is preliminary data.</text>
</comment>
<protein>
    <submittedName>
        <fullName evidence="4">DUF4333 domain-containing protein</fullName>
    </submittedName>
</protein>
<dbReference type="RefSeq" id="WP_378249639.1">
    <property type="nucleotide sequence ID" value="NZ_JBHSKF010000012.1"/>
</dbReference>
<evidence type="ECO:0000313" key="5">
    <source>
        <dbReference type="Proteomes" id="UP001596157"/>
    </source>
</evidence>
<feature type="region of interest" description="Disordered" evidence="1">
    <location>
        <begin position="1"/>
        <end position="104"/>
    </location>
</feature>
<evidence type="ECO:0000256" key="2">
    <source>
        <dbReference type="SAM" id="Phobius"/>
    </source>
</evidence>
<keyword evidence="2" id="KW-0812">Transmembrane</keyword>
<accession>A0ABW0EUM5</accession>
<organism evidence="4 5">
    <name type="scientific">Actinokineospora guangxiensis</name>
    <dbReference type="NCBI Taxonomy" id="1490288"/>
    <lineage>
        <taxon>Bacteria</taxon>
        <taxon>Bacillati</taxon>
        <taxon>Actinomycetota</taxon>
        <taxon>Actinomycetes</taxon>
        <taxon>Pseudonocardiales</taxon>
        <taxon>Pseudonocardiaceae</taxon>
        <taxon>Actinokineospora</taxon>
    </lineage>
</organism>
<dbReference type="EMBL" id="JBHSKF010000012">
    <property type="protein sequence ID" value="MFC5289785.1"/>
    <property type="molecule type" value="Genomic_DNA"/>
</dbReference>
<gene>
    <name evidence="4" type="ORF">ACFPM7_22255</name>
</gene>
<reference evidence="5" key="1">
    <citation type="journal article" date="2019" name="Int. J. Syst. Evol. Microbiol.">
        <title>The Global Catalogue of Microorganisms (GCM) 10K type strain sequencing project: providing services to taxonomists for standard genome sequencing and annotation.</title>
        <authorList>
            <consortium name="The Broad Institute Genomics Platform"/>
            <consortium name="The Broad Institute Genome Sequencing Center for Infectious Disease"/>
            <person name="Wu L."/>
            <person name="Ma J."/>
        </authorList>
    </citation>
    <scope>NUCLEOTIDE SEQUENCE [LARGE SCALE GENOMIC DNA]</scope>
    <source>
        <strain evidence="5">CCUG 59778</strain>
    </source>
</reference>
<evidence type="ECO:0000313" key="4">
    <source>
        <dbReference type="EMBL" id="MFC5289785.1"/>
    </source>
</evidence>
<dbReference type="Pfam" id="PF14230">
    <property type="entry name" value="DUF4333"/>
    <property type="match status" value="1"/>
</dbReference>
<keyword evidence="2" id="KW-1133">Transmembrane helix</keyword>
<proteinExistence type="predicted"/>
<name>A0ABW0EUM5_9PSEU</name>
<sequence length="218" mass="23329">MSSPYGPSGGQDPQQPWGRQPYGGQVPGTPSGGFPAQGGYPPPQGYPGPQQQQYPGYGQPQQPQPTQQYPAGGYGQSPYGEQQQPYQGYGQPPQQQYPGQGGPQPKKKSGALLWVIVAVAVLAVGAVLVLGFVTPGWFNSKTLDHVAVQDGVKKIVIDNYQADSAKIESVTCPEGQPVKVDHRFSCTLKYDGKEFTVDIVVRDAEKAVYEVADPSLPQ</sequence>
<evidence type="ECO:0000256" key="1">
    <source>
        <dbReference type="SAM" id="MobiDB-lite"/>
    </source>
</evidence>
<dbReference type="Proteomes" id="UP001596157">
    <property type="component" value="Unassembled WGS sequence"/>
</dbReference>
<feature type="domain" description="DUF4333" evidence="3">
    <location>
        <begin position="127"/>
        <end position="204"/>
    </location>
</feature>
<dbReference type="InterPro" id="IPR025637">
    <property type="entry name" value="DUF4333"/>
</dbReference>